<dbReference type="Pfam" id="PF00293">
    <property type="entry name" value="NUDIX"/>
    <property type="match status" value="1"/>
</dbReference>
<dbReference type="GO" id="GO:0010945">
    <property type="term" value="F:coenzyme A diphosphatase activity"/>
    <property type="evidence" value="ECO:0007669"/>
    <property type="project" value="InterPro"/>
</dbReference>
<keyword evidence="5" id="KW-0460">Magnesium</keyword>
<keyword evidence="6" id="KW-0464">Manganese</keyword>
<gene>
    <name evidence="8" type="ORF">PHAECO_LOCUS93</name>
</gene>
<evidence type="ECO:0000256" key="1">
    <source>
        <dbReference type="ARBA" id="ARBA00001936"/>
    </source>
</evidence>
<dbReference type="InterPro" id="IPR000086">
    <property type="entry name" value="NUDIX_hydrolase_dom"/>
</dbReference>
<feature type="domain" description="Nudix hydrolase" evidence="7">
    <location>
        <begin position="53"/>
        <end position="189"/>
    </location>
</feature>
<dbReference type="OrthoDB" id="8196708at2759"/>
<dbReference type="EMBL" id="OU896707">
    <property type="protein sequence ID" value="CAH1116119.1"/>
    <property type="molecule type" value="Genomic_DNA"/>
</dbReference>
<dbReference type="CDD" id="cd03426">
    <property type="entry name" value="NUDIX_CoAse_Nudt7"/>
    <property type="match status" value="1"/>
</dbReference>
<sequence>MHCIPASITKRCLGQRCFSFYTAENVFSEENMKRTMAKFASIKPVRIHTHQPAKKAAVLIPLCEVEEKVSLLYTLRASHLKSHRGQVSFPGGMQDVSDRSLEDTALRETKEELGIDPEQIEIWGSGNLIVTKGQTCVMPVIGRIKQDLRLEDLDINPMEVEEVFTIPLEDLCNPAYIGYTQFRNSWSLPVFMGGKRRIWGLTALMTNMCLSSLLPQKAYSHRIKHSQPVKMAKSLFS</sequence>
<evidence type="ECO:0000256" key="5">
    <source>
        <dbReference type="ARBA" id="ARBA00022842"/>
    </source>
</evidence>
<keyword evidence="4" id="KW-0378">Hydrolase</keyword>
<dbReference type="InterPro" id="IPR045121">
    <property type="entry name" value="CoAse"/>
</dbReference>
<reference evidence="8" key="2">
    <citation type="submission" date="2022-10" db="EMBL/GenBank/DDBJ databases">
        <authorList>
            <consortium name="ENA_rothamsted_submissions"/>
            <consortium name="culmorum"/>
            <person name="King R."/>
        </authorList>
    </citation>
    <scope>NUCLEOTIDE SEQUENCE</scope>
</reference>
<evidence type="ECO:0000256" key="2">
    <source>
        <dbReference type="ARBA" id="ARBA00001946"/>
    </source>
</evidence>
<evidence type="ECO:0000256" key="6">
    <source>
        <dbReference type="ARBA" id="ARBA00023211"/>
    </source>
</evidence>
<dbReference type="PROSITE" id="PS51462">
    <property type="entry name" value="NUDIX"/>
    <property type="match status" value="1"/>
</dbReference>
<proteinExistence type="predicted"/>
<organism evidence="8 9">
    <name type="scientific">Phaedon cochleariae</name>
    <name type="common">Mustard beetle</name>
    <dbReference type="NCBI Taxonomy" id="80249"/>
    <lineage>
        <taxon>Eukaryota</taxon>
        <taxon>Metazoa</taxon>
        <taxon>Ecdysozoa</taxon>
        <taxon>Arthropoda</taxon>
        <taxon>Hexapoda</taxon>
        <taxon>Insecta</taxon>
        <taxon>Pterygota</taxon>
        <taxon>Neoptera</taxon>
        <taxon>Endopterygota</taxon>
        <taxon>Coleoptera</taxon>
        <taxon>Polyphaga</taxon>
        <taxon>Cucujiformia</taxon>
        <taxon>Chrysomeloidea</taxon>
        <taxon>Chrysomelidae</taxon>
        <taxon>Chrysomelinae</taxon>
        <taxon>Chrysomelini</taxon>
        <taxon>Phaedon</taxon>
    </lineage>
</organism>
<dbReference type="InterPro" id="IPR015797">
    <property type="entry name" value="NUDIX_hydrolase-like_dom_sf"/>
</dbReference>
<evidence type="ECO:0000313" key="8">
    <source>
        <dbReference type="EMBL" id="CAH1116119.1"/>
    </source>
</evidence>
<reference evidence="8" key="1">
    <citation type="submission" date="2022-01" db="EMBL/GenBank/DDBJ databases">
        <authorList>
            <person name="King R."/>
        </authorList>
    </citation>
    <scope>NUCLEOTIDE SEQUENCE</scope>
</reference>
<dbReference type="PANTHER" id="PTHR12992:SF11">
    <property type="entry name" value="MITOCHONDRIAL COENZYME A DIPHOSPHATASE NUDT8"/>
    <property type="match status" value="1"/>
</dbReference>
<keyword evidence="9" id="KW-1185">Reference proteome</keyword>
<accession>A0A9P0D7I5</accession>
<dbReference type="AlphaFoldDB" id="A0A9P0D7I5"/>
<comment type="cofactor">
    <cofactor evidence="1">
        <name>Mn(2+)</name>
        <dbReference type="ChEBI" id="CHEBI:29035"/>
    </cofactor>
</comment>
<dbReference type="Gene3D" id="3.90.79.10">
    <property type="entry name" value="Nucleoside Triphosphate Pyrophosphohydrolase"/>
    <property type="match status" value="1"/>
</dbReference>
<evidence type="ECO:0000256" key="4">
    <source>
        <dbReference type="ARBA" id="ARBA00022801"/>
    </source>
</evidence>
<name>A0A9P0D7I5_PHACE</name>
<dbReference type="Proteomes" id="UP001153737">
    <property type="component" value="Chromosome 1"/>
</dbReference>
<protein>
    <recommendedName>
        <fullName evidence="7">Nudix hydrolase domain-containing protein</fullName>
    </recommendedName>
</protein>
<evidence type="ECO:0000313" key="9">
    <source>
        <dbReference type="Proteomes" id="UP001153737"/>
    </source>
</evidence>
<evidence type="ECO:0000256" key="3">
    <source>
        <dbReference type="ARBA" id="ARBA00022723"/>
    </source>
</evidence>
<dbReference type="PANTHER" id="PTHR12992">
    <property type="entry name" value="NUDIX HYDROLASE"/>
    <property type="match status" value="1"/>
</dbReference>
<dbReference type="SUPFAM" id="SSF55811">
    <property type="entry name" value="Nudix"/>
    <property type="match status" value="1"/>
</dbReference>
<dbReference type="GO" id="GO:0046872">
    <property type="term" value="F:metal ion binding"/>
    <property type="evidence" value="ECO:0007669"/>
    <property type="project" value="UniProtKB-KW"/>
</dbReference>
<keyword evidence="3" id="KW-0479">Metal-binding</keyword>
<evidence type="ECO:0000259" key="7">
    <source>
        <dbReference type="PROSITE" id="PS51462"/>
    </source>
</evidence>
<comment type="cofactor">
    <cofactor evidence="2">
        <name>Mg(2+)</name>
        <dbReference type="ChEBI" id="CHEBI:18420"/>
    </cofactor>
</comment>